<dbReference type="Proteomes" id="UP000029665">
    <property type="component" value="Unassembled WGS sequence"/>
</dbReference>
<dbReference type="HOGENOM" id="CLU_005049_5_0_1"/>
<dbReference type="Pfam" id="PF09994">
    <property type="entry name" value="T6SS_Tle1-like_cat"/>
    <property type="match status" value="1"/>
</dbReference>
<name>A0A060SMD4_PYCCI</name>
<feature type="domain" description="T6SS Phospholipase effector Tle1-like catalytic" evidence="2">
    <location>
        <begin position="58"/>
        <end position="378"/>
    </location>
</feature>
<proteinExistence type="predicted"/>
<dbReference type="SUPFAM" id="SSF53474">
    <property type="entry name" value="alpha/beta-Hydrolases"/>
    <property type="match status" value="1"/>
</dbReference>
<dbReference type="PANTHER" id="PTHR33840">
    <property type="match status" value="1"/>
</dbReference>
<dbReference type="OMA" id="GWWVLEF"/>
<evidence type="ECO:0000313" key="3">
    <source>
        <dbReference type="EMBL" id="CDO73379.1"/>
    </source>
</evidence>
<dbReference type="STRING" id="5643.A0A060SMD4"/>
<evidence type="ECO:0000313" key="4">
    <source>
        <dbReference type="Proteomes" id="UP000029665"/>
    </source>
</evidence>
<sequence length="531" mass="59393">MAAPTHLNLPHRAATVDGSPFSTWDGKASPTTPGSGIFHTSSGETGDFDVVPPYHPARTLVLCFDGTGDQFDADNSNIVAFFSLLKKDDRREQMVYYQTGIGTYTSQVSPLRAKFDKLLDTMIAWHLDSHVQGGYEFLMQNYQAGDKICLFGFSRGAYTARALAGMIHKVGLLPACNHQQVPFAYQMYTRDDEVGWKQSTAFKTAFCIDVDIEFIGVWDTVDSVGVFPHRLPFTSSNRSIRTFRHAIALDERRARFQVNLFKRGSKADAARGTHPGDMPRGDTEYATAVPVPGDPHAAPARSPSESNGNGGNGKAALQKKKKQREFERMFNRQNGEQGTTDVLEVWFAGCHCDVGGGSVTDDVPHTLARIPLRWMIRECFKTNTGIRFHGELLKKIGLDPAALHPIVIDRPPPVMPSAVHLESVAPPVPYTTEEEHEVRDALSPVYDQLEIAKYWWLLELLPMKARVQGPGPDYKEQRRRTINMGQGRVVPKRHTPFYVHRSVKLRMEAKDLVGEPYMPKAQFVNEPIWVD</sequence>
<dbReference type="EMBL" id="CCBP010000121">
    <property type="protein sequence ID" value="CDO73379.1"/>
    <property type="molecule type" value="Genomic_DNA"/>
</dbReference>
<feature type="region of interest" description="Disordered" evidence="1">
    <location>
        <begin position="267"/>
        <end position="323"/>
    </location>
</feature>
<evidence type="ECO:0000256" key="1">
    <source>
        <dbReference type="SAM" id="MobiDB-lite"/>
    </source>
</evidence>
<dbReference type="InterPro" id="IPR029058">
    <property type="entry name" value="AB_hydrolase_fold"/>
</dbReference>
<gene>
    <name evidence="3" type="ORF">BN946_scf185013.g13</name>
</gene>
<dbReference type="PANTHER" id="PTHR33840:SF2">
    <property type="entry name" value="TLE1 PHOSPHOLIPASE DOMAIN-CONTAINING PROTEIN"/>
    <property type="match status" value="1"/>
</dbReference>
<organism evidence="3 4">
    <name type="scientific">Pycnoporus cinnabarinus</name>
    <name type="common">Cinnabar-red polypore</name>
    <name type="synonym">Trametes cinnabarina</name>
    <dbReference type="NCBI Taxonomy" id="5643"/>
    <lineage>
        <taxon>Eukaryota</taxon>
        <taxon>Fungi</taxon>
        <taxon>Dikarya</taxon>
        <taxon>Basidiomycota</taxon>
        <taxon>Agaricomycotina</taxon>
        <taxon>Agaricomycetes</taxon>
        <taxon>Polyporales</taxon>
        <taxon>Polyporaceae</taxon>
        <taxon>Trametes</taxon>
    </lineage>
</organism>
<comment type="caution">
    <text evidence="3">The sequence shown here is derived from an EMBL/GenBank/DDBJ whole genome shotgun (WGS) entry which is preliminary data.</text>
</comment>
<evidence type="ECO:0000259" key="2">
    <source>
        <dbReference type="Pfam" id="PF09994"/>
    </source>
</evidence>
<keyword evidence="4" id="KW-1185">Reference proteome</keyword>
<reference evidence="3" key="1">
    <citation type="submission" date="2014-01" db="EMBL/GenBank/DDBJ databases">
        <title>The genome of the white-rot fungus Pycnoporus cinnabarinus: a basidiomycete model with a versatile arsenal for lignocellulosic biomass breakdown.</title>
        <authorList>
            <person name="Levasseur A."/>
            <person name="Lomascolo A."/>
            <person name="Ruiz-Duenas F.J."/>
            <person name="Uzan E."/>
            <person name="Piumi F."/>
            <person name="Kues U."/>
            <person name="Ram A.F.J."/>
            <person name="Murat C."/>
            <person name="Haon M."/>
            <person name="Benoit I."/>
            <person name="Arfi Y."/>
            <person name="Chevret D."/>
            <person name="Drula E."/>
            <person name="Kwon M.J."/>
            <person name="Gouret P."/>
            <person name="Lesage-Meessen L."/>
            <person name="Lombard V."/>
            <person name="Mariette J."/>
            <person name="Noirot C."/>
            <person name="Park J."/>
            <person name="Patyshakuliyeva A."/>
            <person name="Wieneger R.A.B."/>
            <person name="Wosten H.A.B."/>
            <person name="Martin F."/>
            <person name="Coutinho P.M."/>
            <person name="de Vries R."/>
            <person name="Martinez A.T."/>
            <person name="Klopp C."/>
            <person name="Pontarotti P."/>
            <person name="Henrissat B."/>
            <person name="Record E."/>
        </authorList>
    </citation>
    <scope>NUCLEOTIDE SEQUENCE [LARGE SCALE GENOMIC DNA]</scope>
    <source>
        <strain evidence="3">BRFM137</strain>
    </source>
</reference>
<dbReference type="AlphaFoldDB" id="A0A060SMD4"/>
<dbReference type="OrthoDB" id="3162439at2759"/>
<protein>
    <recommendedName>
        <fullName evidence="2">T6SS Phospholipase effector Tle1-like catalytic domain-containing protein</fullName>
    </recommendedName>
</protein>
<accession>A0A060SMD4</accession>
<dbReference type="InterPro" id="IPR018712">
    <property type="entry name" value="Tle1-like_cat"/>
</dbReference>